<evidence type="ECO:0000256" key="9">
    <source>
        <dbReference type="ARBA" id="ARBA00039865"/>
    </source>
</evidence>
<keyword evidence="5 11" id="KW-0472">Membrane</keyword>
<dbReference type="Gene3D" id="3.10.100.10">
    <property type="entry name" value="Mannose-Binding Protein A, subunit A"/>
    <property type="match status" value="1"/>
</dbReference>
<dbReference type="PROSITE" id="PS50041">
    <property type="entry name" value="C_TYPE_LECTIN_2"/>
    <property type="match status" value="1"/>
</dbReference>
<feature type="region of interest" description="Disordered" evidence="10">
    <location>
        <begin position="165"/>
        <end position="185"/>
    </location>
</feature>
<reference evidence="13" key="1">
    <citation type="journal article" date="2020" name="Stud. Mycol.">
        <title>101 Dothideomycetes genomes: a test case for predicting lifestyles and emergence of pathogens.</title>
        <authorList>
            <person name="Haridas S."/>
            <person name="Albert R."/>
            <person name="Binder M."/>
            <person name="Bloem J."/>
            <person name="Labutti K."/>
            <person name="Salamov A."/>
            <person name="Andreopoulos B."/>
            <person name="Baker S."/>
            <person name="Barry K."/>
            <person name="Bills G."/>
            <person name="Bluhm B."/>
            <person name="Cannon C."/>
            <person name="Castanera R."/>
            <person name="Culley D."/>
            <person name="Daum C."/>
            <person name="Ezra D."/>
            <person name="Gonzalez J."/>
            <person name="Henrissat B."/>
            <person name="Kuo A."/>
            <person name="Liang C."/>
            <person name="Lipzen A."/>
            <person name="Lutzoni F."/>
            <person name="Magnuson J."/>
            <person name="Mondo S."/>
            <person name="Nolan M."/>
            <person name="Ohm R."/>
            <person name="Pangilinan J."/>
            <person name="Park H.-J."/>
            <person name="Ramirez L."/>
            <person name="Alfaro M."/>
            <person name="Sun H."/>
            <person name="Tritt A."/>
            <person name="Yoshinaga Y."/>
            <person name="Zwiers L.-H."/>
            <person name="Turgeon B."/>
            <person name="Goodwin S."/>
            <person name="Spatafora J."/>
            <person name="Crous P."/>
            <person name="Grigoriev I."/>
        </authorList>
    </citation>
    <scope>NUCLEOTIDE SEQUENCE</scope>
    <source>
        <strain evidence="13">CBS 123094</strain>
    </source>
</reference>
<feature type="compositionally biased region" description="Polar residues" evidence="10">
    <location>
        <begin position="99"/>
        <end position="119"/>
    </location>
</feature>
<dbReference type="OrthoDB" id="5573651at2759"/>
<feature type="transmembrane region" description="Helical" evidence="11">
    <location>
        <begin position="606"/>
        <end position="630"/>
    </location>
</feature>
<keyword evidence="2 11" id="KW-0812">Transmembrane</keyword>
<comment type="subcellular location">
    <subcellularLocation>
        <location evidence="1">Membrane</location>
        <topology evidence="1">Single-pass type I membrane protein</topology>
    </subcellularLocation>
</comment>
<dbReference type="EMBL" id="ML977566">
    <property type="protein sequence ID" value="KAF2004666.1"/>
    <property type="molecule type" value="Genomic_DNA"/>
</dbReference>
<dbReference type="InterPro" id="IPR057530">
    <property type="entry name" value="TIM-barrel_MTC6"/>
</dbReference>
<keyword evidence="14" id="KW-1185">Reference proteome</keyword>
<dbReference type="Proteomes" id="UP000799779">
    <property type="component" value="Unassembled WGS sequence"/>
</dbReference>
<evidence type="ECO:0000256" key="6">
    <source>
        <dbReference type="ARBA" id="ARBA00023180"/>
    </source>
</evidence>
<name>A0A6A5X201_9PLEO</name>
<evidence type="ECO:0000313" key="13">
    <source>
        <dbReference type="EMBL" id="KAF2004666.1"/>
    </source>
</evidence>
<evidence type="ECO:0000313" key="14">
    <source>
        <dbReference type="Proteomes" id="UP000799779"/>
    </source>
</evidence>
<comment type="function">
    <text evidence="7">May be involved in telomere capping.</text>
</comment>
<dbReference type="PANTHER" id="PTHR35518">
    <property type="entry name" value="MAINTENANCE OF TELOMOERE CAPPING"/>
    <property type="match status" value="1"/>
</dbReference>
<feature type="domain" description="C-type lectin" evidence="12">
    <location>
        <begin position="424"/>
        <end position="510"/>
    </location>
</feature>
<sequence>MTSSLYVPDAAAFITQPWQEAFRTQRDVGLRIPINFLTVPAISLRTACFGHNQYSDWAFQKCFSNLLAAGFRRYVVDVYWDSGRMEWSLCPAQVPPNKPQQESRVPSSVSEASKSLSTANSGRLVKNYVHPTASPAERRAGIRKRQHRSSSALTGTMSVEISTVASRNASAASTNTETTLSPSPTMINTQDVPVLQIGSYNCTQTMTMDLITGIFQDYLDETGTTTDATLIFIILNLHAAASYSSPDAPAEKVTGAQLPLAGQFLSDSLKGNLSEQLYTPNTLQNERSNLNESWYDVQVDTMPAMGYYNTSQDDNHATTQNGWPSEAYTEFKEYFRLVASFGTIDPQMSGYDITPDLGTVFPPQTIRALYNTTINAAGSITSGCLFAPSEIDITSSTNSSWAVSLAPALNLGTDPNITTPIPSITSLTSCGLSPFLNYTLSNVTADQNPVPYLAFTHSTLWSWQPGQPINITEADTDLTRNSCAAIYHTSPYPGRWRTVNCNDRHRFACQNPNNPYHWELSTVSADYMSGGSACPPPLTFSVPHTALENAHLLAALTSPSTRNPPTSPSPVFVNLNSLDIPNCWVPQINGTCPYQARKDTDTIRVVVVPTVASVIIFVLAALTFFVKCAANRREDKRGRRRRMVGGWEYEGVPS</sequence>
<evidence type="ECO:0000256" key="5">
    <source>
        <dbReference type="ARBA" id="ARBA00023136"/>
    </source>
</evidence>
<dbReference type="PANTHER" id="PTHR35518:SF2">
    <property type="entry name" value="MAINTENANCE OF TELOMERE CAPPING PROTEIN 6"/>
    <property type="match status" value="1"/>
</dbReference>
<evidence type="ECO:0000256" key="1">
    <source>
        <dbReference type="ARBA" id="ARBA00004479"/>
    </source>
</evidence>
<feature type="region of interest" description="Disordered" evidence="10">
    <location>
        <begin position="135"/>
        <end position="154"/>
    </location>
</feature>
<keyword evidence="6" id="KW-0325">Glycoprotein</keyword>
<evidence type="ECO:0000256" key="3">
    <source>
        <dbReference type="ARBA" id="ARBA00022729"/>
    </source>
</evidence>
<accession>A0A6A5X201</accession>
<gene>
    <name evidence="13" type="ORF">P154DRAFT_551902</name>
</gene>
<proteinExistence type="inferred from homology"/>
<keyword evidence="3" id="KW-0732">Signal</keyword>
<dbReference type="InterPro" id="IPR016186">
    <property type="entry name" value="C-type_lectin-like/link_sf"/>
</dbReference>
<evidence type="ECO:0000256" key="10">
    <source>
        <dbReference type="SAM" id="MobiDB-lite"/>
    </source>
</evidence>
<dbReference type="InterPro" id="IPR001304">
    <property type="entry name" value="C-type_lectin-like"/>
</dbReference>
<keyword evidence="4 11" id="KW-1133">Transmembrane helix</keyword>
<dbReference type="SUPFAM" id="SSF56436">
    <property type="entry name" value="C-type lectin-like"/>
    <property type="match status" value="1"/>
</dbReference>
<protein>
    <recommendedName>
        <fullName evidence="9">Maintenance of telomere capping protein 6</fullName>
    </recommendedName>
</protein>
<organism evidence="13 14">
    <name type="scientific">Amniculicola lignicola CBS 123094</name>
    <dbReference type="NCBI Taxonomy" id="1392246"/>
    <lineage>
        <taxon>Eukaryota</taxon>
        <taxon>Fungi</taxon>
        <taxon>Dikarya</taxon>
        <taxon>Ascomycota</taxon>
        <taxon>Pezizomycotina</taxon>
        <taxon>Dothideomycetes</taxon>
        <taxon>Pleosporomycetidae</taxon>
        <taxon>Pleosporales</taxon>
        <taxon>Amniculicolaceae</taxon>
        <taxon>Amniculicola</taxon>
    </lineage>
</organism>
<dbReference type="Pfam" id="PF25506">
    <property type="entry name" value="TIM-barrel_MTC6"/>
    <property type="match status" value="1"/>
</dbReference>
<evidence type="ECO:0000256" key="4">
    <source>
        <dbReference type="ARBA" id="ARBA00022989"/>
    </source>
</evidence>
<feature type="compositionally biased region" description="Low complexity" evidence="10">
    <location>
        <begin position="165"/>
        <end position="181"/>
    </location>
</feature>
<dbReference type="AlphaFoldDB" id="A0A6A5X201"/>
<evidence type="ECO:0000256" key="7">
    <source>
        <dbReference type="ARBA" id="ARBA00037703"/>
    </source>
</evidence>
<dbReference type="GO" id="GO:0016020">
    <property type="term" value="C:membrane"/>
    <property type="evidence" value="ECO:0007669"/>
    <property type="project" value="UniProtKB-SubCell"/>
</dbReference>
<comment type="similarity">
    <text evidence="8">Belongs to the MTC6 family.</text>
</comment>
<evidence type="ECO:0000256" key="2">
    <source>
        <dbReference type="ARBA" id="ARBA00022692"/>
    </source>
</evidence>
<dbReference type="InterPro" id="IPR051008">
    <property type="entry name" value="Telomere_Capping_Maintenance"/>
</dbReference>
<evidence type="ECO:0000256" key="8">
    <source>
        <dbReference type="ARBA" id="ARBA00038159"/>
    </source>
</evidence>
<evidence type="ECO:0000259" key="12">
    <source>
        <dbReference type="PROSITE" id="PS50041"/>
    </source>
</evidence>
<feature type="region of interest" description="Disordered" evidence="10">
    <location>
        <begin position="94"/>
        <end position="119"/>
    </location>
</feature>
<dbReference type="CDD" id="cd00037">
    <property type="entry name" value="CLECT"/>
    <property type="match status" value="1"/>
</dbReference>
<dbReference type="InterPro" id="IPR016187">
    <property type="entry name" value="CTDL_fold"/>
</dbReference>
<evidence type="ECO:0000256" key="11">
    <source>
        <dbReference type="SAM" id="Phobius"/>
    </source>
</evidence>